<accession>A0ABQ6HXH2</accession>
<evidence type="ECO:0000313" key="2">
    <source>
        <dbReference type="EMBL" id="GMA23097.1"/>
    </source>
</evidence>
<organism evidence="2 3">
    <name type="scientific">Luteimicrobium album</name>
    <dbReference type="NCBI Taxonomy" id="1054550"/>
    <lineage>
        <taxon>Bacteria</taxon>
        <taxon>Bacillati</taxon>
        <taxon>Actinomycetota</taxon>
        <taxon>Actinomycetes</taxon>
        <taxon>Micrococcales</taxon>
        <taxon>Luteimicrobium</taxon>
    </lineage>
</organism>
<protein>
    <submittedName>
        <fullName evidence="2">Uncharacterized protein</fullName>
    </submittedName>
</protein>
<reference evidence="3" key="1">
    <citation type="journal article" date="2019" name="Int. J. Syst. Evol. Microbiol.">
        <title>The Global Catalogue of Microorganisms (GCM) 10K type strain sequencing project: providing services to taxonomists for standard genome sequencing and annotation.</title>
        <authorList>
            <consortium name="The Broad Institute Genomics Platform"/>
            <consortium name="The Broad Institute Genome Sequencing Center for Infectious Disease"/>
            <person name="Wu L."/>
            <person name="Ma J."/>
        </authorList>
    </citation>
    <scope>NUCLEOTIDE SEQUENCE [LARGE SCALE GENOMIC DNA]</scope>
    <source>
        <strain evidence="3">NBRC 106348</strain>
    </source>
</reference>
<feature type="compositionally biased region" description="Polar residues" evidence="1">
    <location>
        <begin position="222"/>
        <end position="232"/>
    </location>
</feature>
<keyword evidence="3" id="KW-1185">Reference proteome</keyword>
<feature type="region of interest" description="Disordered" evidence="1">
    <location>
        <begin position="1"/>
        <end position="32"/>
    </location>
</feature>
<proteinExistence type="predicted"/>
<evidence type="ECO:0000313" key="3">
    <source>
        <dbReference type="Proteomes" id="UP001157091"/>
    </source>
</evidence>
<gene>
    <name evidence="2" type="ORF">GCM10025864_08560</name>
</gene>
<dbReference type="RefSeq" id="WP_284292184.1">
    <property type="nucleotide sequence ID" value="NZ_BSUK01000001.1"/>
</dbReference>
<name>A0ABQ6HXH2_9MICO</name>
<sequence>MSRRSGRGDGTVEVVVEPDDGGTHADPPPRRVKHPWRWTTALVVVVALPLGAVQWQRLGREVDVVDAGLGWTSGFTLSCSGGSQSIVHWAADHDSTGDPADAASLGDEPQDIVTLTNMGARTATLRLADPAFGAFERHVVVGTAPGAPSPDRVATADHVVVPAGASARLRLVTTGPTVTGARGGSGLVWVSSVVLRVTTLGVTTTREVPLTTRIAVLGSVDSGRSSNETDTGTPWPFADDLCGPPTD</sequence>
<comment type="caution">
    <text evidence="2">The sequence shown here is derived from an EMBL/GenBank/DDBJ whole genome shotgun (WGS) entry which is preliminary data.</text>
</comment>
<dbReference type="Proteomes" id="UP001157091">
    <property type="component" value="Unassembled WGS sequence"/>
</dbReference>
<feature type="region of interest" description="Disordered" evidence="1">
    <location>
        <begin position="221"/>
        <end position="247"/>
    </location>
</feature>
<evidence type="ECO:0000256" key="1">
    <source>
        <dbReference type="SAM" id="MobiDB-lite"/>
    </source>
</evidence>
<dbReference type="EMBL" id="BSUK01000001">
    <property type="protein sequence ID" value="GMA23097.1"/>
    <property type="molecule type" value="Genomic_DNA"/>
</dbReference>